<dbReference type="SUPFAM" id="SSF52266">
    <property type="entry name" value="SGNH hydrolase"/>
    <property type="match status" value="1"/>
</dbReference>
<accession>A0A1I3AQF2</accession>
<dbReference type="Gene3D" id="3.40.50.1110">
    <property type="entry name" value="SGNH hydrolase"/>
    <property type="match status" value="1"/>
</dbReference>
<sequence length="330" mass="36909">METVLPRQVTPVRRPLIHVRRLALVALLLGSIALGYYEFRLRRPVGSGPVAIPVPRAEFQEIWSDQKILLLGLGDSITDGFGASPGHSYFSRLVKNPSDEFPDMQQLNLQRVLPHLEPRNDAISGTTSVELLEFSLPRLEVQPPDVFGIVLLTTGGNDLIHNYGRTPPRETAMYGATIQQAQPWIENFEIRLAKILNEIEARFPGGCGILLANIYDPTDGVGDVELAGLPAWEDGLTILSGYNDIIQRTCQAREHVHLIDLHATFLGHGIHCRQLWQPHYDAADPTYWYYDNLEDPNDRGYDAIRRLCLNAIIEHVKPRLALPAGALHAE</sequence>
<protein>
    <submittedName>
        <fullName evidence="3">Lysophospholipase L1</fullName>
    </submittedName>
</protein>
<reference evidence="4" key="1">
    <citation type="submission" date="2016-10" db="EMBL/GenBank/DDBJ databases">
        <authorList>
            <person name="Varghese N."/>
            <person name="Submissions S."/>
        </authorList>
    </citation>
    <scope>NUCLEOTIDE SEQUENCE [LARGE SCALE GENOMIC DNA]</scope>
    <source>
        <strain evidence="4">DSM 26348</strain>
    </source>
</reference>
<dbReference type="InterPro" id="IPR013830">
    <property type="entry name" value="SGNH_hydro"/>
</dbReference>
<organism evidence="3 4">
    <name type="scientific">Planctomicrobium piriforme</name>
    <dbReference type="NCBI Taxonomy" id="1576369"/>
    <lineage>
        <taxon>Bacteria</taxon>
        <taxon>Pseudomonadati</taxon>
        <taxon>Planctomycetota</taxon>
        <taxon>Planctomycetia</taxon>
        <taxon>Planctomycetales</taxon>
        <taxon>Planctomycetaceae</taxon>
        <taxon>Planctomicrobium</taxon>
    </lineage>
</organism>
<dbReference type="InterPro" id="IPR036514">
    <property type="entry name" value="SGNH_hydro_sf"/>
</dbReference>
<evidence type="ECO:0000256" key="1">
    <source>
        <dbReference type="SAM" id="Phobius"/>
    </source>
</evidence>
<feature type="domain" description="SGNH hydrolase-type esterase" evidence="2">
    <location>
        <begin position="73"/>
        <end position="302"/>
    </location>
</feature>
<name>A0A1I3AQF2_9PLAN</name>
<dbReference type="RefSeq" id="WP_092046593.1">
    <property type="nucleotide sequence ID" value="NZ_FOQD01000001.1"/>
</dbReference>
<evidence type="ECO:0000313" key="4">
    <source>
        <dbReference type="Proteomes" id="UP000199518"/>
    </source>
</evidence>
<keyword evidence="1" id="KW-0472">Membrane</keyword>
<proteinExistence type="predicted"/>
<keyword evidence="4" id="KW-1185">Reference proteome</keyword>
<dbReference type="Proteomes" id="UP000199518">
    <property type="component" value="Unassembled WGS sequence"/>
</dbReference>
<evidence type="ECO:0000313" key="3">
    <source>
        <dbReference type="EMBL" id="SFH52285.1"/>
    </source>
</evidence>
<keyword evidence="1" id="KW-0812">Transmembrane</keyword>
<keyword evidence="1" id="KW-1133">Transmembrane helix</keyword>
<dbReference type="EMBL" id="FOQD01000001">
    <property type="protein sequence ID" value="SFH52285.1"/>
    <property type="molecule type" value="Genomic_DNA"/>
</dbReference>
<dbReference type="AlphaFoldDB" id="A0A1I3AQF2"/>
<dbReference type="Pfam" id="PF13472">
    <property type="entry name" value="Lipase_GDSL_2"/>
    <property type="match status" value="1"/>
</dbReference>
<dbReference type="OrthoDB" id="265515at2"/>
<dbReference type="CDD" id="cd00229">
    <property type="entry name" value="SGNH_hydrolase"/>
    <property type="match status" value="1"/>
</dbReference>
<dbReference type="GO" id="GO:0016788">
    <property type="term" value="F:hydrolase activity, acting on ester bonds"/>
    <property type="evidence" value="ECO:0007669"/>
    <property type="project" value="UniProtKB-ARBA"/>
</dbReference>
<evidence type="ECO:0000259" key="2">
    <source>
        <dbReference type="Pfam" id="PF13472"/>
    </source>
</evidence>
<feature type="transmembrane region" description="Helical" evidence="1">
    <location>
        <begin position="21"/>
        <end position="39"/>
    </location>
</feature>
<gene>
    <name evidence="3" type="ORF">SAMN05421753_1014</name>
</gene>